<dbReference type="PROSITE" id="PS50280">
    <property type="entry name" value="SET"/>
    <property type="match status" value="1"/>
</dbReference>
<keyword evidence="2" id="KW-0808">Transferase</keyword>
<dbReference type="InterPro" id="IPR046341">
    <property type="entry name" value="SET_dom_sf"/>
</dbReference>
<dbReference type="PANTHER" id="PTHR13271:SF47">
    <property type="entry name" value="ACTIN-HISTIDINE N-METHYLTRANSFERASE"/>
    <property type="match status" value="1"/>
</dbReference>
<dbReference type="EMBL" id="LATX01002203">
    <property type="protein sequence ID" value="KTB32831.1"/>
    <property type="molecule type" value="Genomic_DNA"/>
</dbReference>
<sequence>MHPPVEPRLTDNAGFALVANRPIGAKKTLFTIDASKILNVKTLSPLYPGHTLSAIQLISLHLLLHHPDKEASSDSSFGPYIATLPRDFGFHPLTWAVDDSELIQYLPPSYANASKKLLERYDADRVAVFKYLEGHSDHSGSHLNSSVYLWSWLCVNTRCIFHHLQKSRLDPDNLSLVPILDFANHSSTLPSMIPSAATVPSKPQYGGVGNFELLSAADMKTQAGDELYLRYGAHCNRLLFVEYGFTLSEADQPSLEVEVDDIVEILFGERGNAGAWGRGILNDRNYWKDYTLHVAYPSYRLITALRLYAMLPMNGEVPENDDEFLCDWNAVVSGHKECVSTENEELWVRVLDERICGPIIARAEKGTARLSESDRVGMEMDTIRGIWEEELQIAKSIRTKIICGEDFF</sequence>
<evidence type="ECO:0000256" key="2">
    <source>
        <dbReference type="ARBA" id="ARBA00022679"/>
    </source>
</evidence>
<dbReference type="Proteomes" id="UP000054988">
    <property type="component" value="Unassembled WGS sequence"/>
</dbReference>
<dbReference type="GO" id="GO:0016279">
    <property type="term" value="F:protein-lysine N-methyltransferase activity"/>
    <property type="evidence" value="ECO:0007669"/>
    <property type="project" value="TreeGrafter"/>
</dbReference>
<name>A0A0W0F913_MONRR</name>
<comment type="caution">
    <text evidence="5">The sequence shown here is derived from an EMBL/GenBank/DDBJ whole genome shotgun (WGS) entry which is preliminary data.</text>
</comment>
<evidence type="ECO:0000313" key="5">
    <source>
        <dbReference type="EMBL" id="KTB32831.1"/>
    </source>
</evidence>
<evidence type="ECO:0000256" key="3">
    <source>
        <dbReference type="ARBA" id="ARBA00022691"/>
    </source>
</evidence>
<keyword evidence="1" id="KW-0489">Methyltransferase</keyword>
<dbReference type="AlphaFoldDB" id="A0A0W0F913"/>
<reference evidence="5 6" key="1">
    <citation type="submission" date="2015-12" db="EMBL/GenBank/DDBJ databases">
        <title>Draft genome sequence of Moniliophthora roreri, the causal agent of frosty pod rot of cacao.</title>
        <authorList>
            <person name="Aime M.C."/>
            <person name="Diaz-Valderrama J.R."/>
            <person name="Kijpornyongpan T."/>
            <person name="Phillips-Mora W."/>
        </authorList>
    </citation>
    <scope>NUCLEOTIDE SEQUENCE [LARGE SCALE GENOMIC DNA]</scope>
    <source>
        <strain evidence="5 6">MCA 2952</strain>
    </source>
</reference>
<accession>A0A0W0F913</accession>
<gene>
    <name evidence="5" type="ORF">WG66_14634</name>
</gene>
<dbReference type="Gene3D" id="3.90.1410.10">
    <property type="entry name" value="set domain protein methyltransferase, domain 1"/>
    <property type="match status" value="1"/>
</dbReference>
<evidence type="ECO:0000256" key="1">
    <source>
        <dbReference type="ARBA" id="ARBA00022603"/>
    </source>
</evidence>
<proteinExistence type="predicted"/>
<dbReference type="InterPro" id="IPR050600">
    <property type="entry name" value="SETD3_SETD6_MTase"/>
</dbReference>
<dbReference type="PANTHER" id="PTHR13271">
    <property type="entry name" value="UNCHARACTERIZED PUTATIVE METHYLTRANSFERASE"/>
    <property type="match status" value="1"/>
</dbReference>
<dbReference type="GO" id="GO:0032259">
    <property type="term" value="P:methylation"/>
    <property type="evidence" value="ECO:0007669"/>
    <property type="project" value="UniProtKB-KW"/>
</dbReference>
<organism evidence="5 6">
    <name type="scientific">Moniliophthora roreri</name>
    <name type="common">Frosty pod rot fungus</name>
    <name type="synonym">Monilia roreri</name>
    <dbReference type="NCBI Taxonomy" id="221103"/>
    <lineage>
        <taxon>Eukaryota</taxon>
        <taxon>Fungi</taxon>
        <taxon>Dikarya</taxon>
        <taxon>Basidiomycota</taxon>
        <taxon>Agaricomycotina</taxon>
        <taxon>Agaricomycetes</taxon>
        <taxon>Agaricomycetidae</taxon>
        <taxon>Agaricales</taxon>
        <taxon>Marasmiineae</taxon>
        <taxon>Marasmiaceae</taxon>
        <taxon>Moniliophthora</taxon>
    </lineage>
</organism>
<dbReference type="SUPFAM" id="SSF82199">
    <property type="entry name" value="SET domain"/>
    <property type="match status" value="1"/>
</dbReference>
<dbReference type="eggNOG" id="KOG1337">
    <property type="taxonomic scope" value="Eukaryota"/>
</dbReference>
<keyword evidence="3" id="KW-0949">S-adenosyl-L-methionine</keyword>
<protein>
    <recommendedName>
        <fullName evidence="4">SET domain-containing protein</fullName>
    </recommendedName>
</protein>
<feature type="domain" description="SET" evidence="4">
    <location>
        <begin position="3"/>
        <end position="232"/>
    </location>
</feature>
<evidence type="ECO:0000313" key="6">
    <source>
        <dbReference type="Proteomes" id="UP000054988"/>
    </source>
</evidence>
<dbReference type="InterPro" id="IPR001214">
    <property type="entry name" value="SET_dom"/>
</dbReference>
<evidence type="ECO:0000259" key="4">
    <source>
        <dbReference type="PROSITE" id="PS50280"/>
    </source>
</evidence>